<comment type="caution">
    <text evidence="2">The sequence shown here is derived from an EMBL/GenBank/DDBJ whole genome shotgun (WGS) entry which is preliminary data.</text>
</comment>
<dbReference type="EMBL" id="MGHY01000025">
    <property type="protein sequence ID" value="OGM78932.1"/>
    <property type="molecule type" value="Genomic_DNA"/>
</dbReference>
<name>A0A1F8CRM1_9BACT</name>
<keyword evidence="1" id="KW-0812">Transmembrane</keyword>
<evidence type="ECO:0000256" key="1">
    <source>
        <dbReference type="SAM" id="Phobius"/>
    </source>
</evidence>
<accession>A0A1F8CRM1</accession>
<dbReference type="Proteomes" id="UP000178999">
    <property type="component" value="Unassembled WGS sequence"/>
</dbReference>
<keyword evidence="1" id="KW-1133">Transmembrane helix</keyword>
<gene>
    <name evidence="2" type="ORF">A2382_03500</name>
</gene>
<dbReference type="STRING" id="1802538.A2382_03500"/>
<evidence type="ECO:0000313" key="2">
    <source>
        <dbReference type="EMBL" id="OGM78932.1"/>
    </source>
</evidence>
<organism evidence="2 3">
    <name type="scientific">Candidatus Woesebacteria bacterium RIFOXYB1_FULL_38_16</name>
    <dbReference type="NCBI Taxonomy" id="1802538"/>
    <lineage>
        <taxon>Bacteria</taxon>
        <taxon>Candidatus Woeseibacteriota</taxon>
    </lineage>
</organism>
<sequence length="252" mass="29504">MLQRRDKAYLIHDGLMYETNSPDFSQENGRTRITALLRGSQFKIEEVLNEIRLNAVTDFFLPSFSGGRLIAVRGRDDGDKIYVIEFPPSKRKIMFESEMLWNPFFDMGITLAFPWVYLVIYISREKEVTDVYPYYRSTQIGSLNDVLCFSNLPNTAEFNRCMSVPTARRQKSTVYLIGQTVSAFWNNVYTPDFGNQFWMRAVKNAKGHPGSHFSWWINSKRRNWERYITSIQWESAGITLNQVLNQEQGEER</sequence>
<keyword evidence="1" id="KW-0472">Membrane</keyword>
<feature type="transmembrane region" description="Helical" evidence="1">
    <location>
        <begin position="100"/>
        <end position="122"/>
    </location>
</feature>
<proteinExistence type="predicted"/>
<dbReference type="AlphaFoldDB" id="A0A1F8CRM1"/>
<evidence type="ECO:0000313" key="3">
    <source>
        <dbReference type="Proteomes" id="UP000178999"/>
    </source>
</evidence>
<protein>
    <submittedName>
        <fullName evidence="2">Uncharacterized protein</fullName>
    </submittedName>
</protein>
<reference evidence="2 3" key="1">
    <citation type="journal article" date="2016" name="Nat. Commun.">
        <title>Thousands of microbial genomes shed light on interconnected biogeochemical processes in an aquifer system.</title>
        <authorList>
            <person name="Anantharaman K."/>
            <person name="Brown C.T."/>
            <person name="Hug L.A."/>
            <person name="Sharon I."/>
            <person name="Castelle C.J."/>
            <person name="Probst A.J."/>
            <person name="Thomas B.C."/>
            <person name="Singh A."/>
            <person name="Wilkins M.J."/>
            <person name="Karaoz U."/>
            <person name="Brodie E.L."/>
            <person name="Williams K.H."/>
            <person name="Hubbard S.S."/>
            <person name="Banfield J.F."/>
        </authorList>
    </citation>
    <scope>NUCLEOTIDE SEQUENCE [LARGE SCALE GENOMIC DNA]</scope>
</reference>